<dbReference type="InterPro" id="IPR001680">
    <property type="entry name" value="WD40_rpt"/>
</dbReference>
<dbReference type="PANTHER" id="PTHR19848:SF8">
    <property type="entry name" value="F-BOX AND WD REPEAT DOMAIN CONTAINING 7"/>
    <property type="match status" value="1"/>
</dbReference>
<dbReference type="RefSeq" id="WP_124143598.1">
    <property type="nucleotide sequence ID" value="NZ_CAWOKI010000354.1"/>
</dbReference>
<keyword evidence="4" id="KW-1133">Transmembrane helix</keyword>
<dbReference type="PROSITE" id="PS00678">
    <property type="entry name" value="WD_REPEATS_1"/>
    <property type="match status" value="1"/>
</dbReference>
<dbReference type="SMART" id="SM00320">
    <property type="entry name" value="WD40"/>
    <property type="match status" value="4"/>
</dbReference>
<dbReference type="PANTHER" id="PTHR19848">
    <property type="entry name" value="WD40 REPEAT PROTEIN"/>
    <property type="match status" value="1"/>
</dbReference>
<dbReference type="InterPro" id="IPR019775">
    <property type="entry name" value="WD40_repeat_CS"/>
</dbReference>
<dbReference type="Proteomes" id="UP000269154">
    <property type="component" value="Unassembled WGS sequence"/>
</dbReference>
<keyword evidence="6" id="KW-1185">Reference proteome</keyword>
<evidence type="ECO:0000313" key="6">
    <source>
        <dbReference type="Proteomes" id="UP000269154"/>
    </source>
</evidence>
<keyword evidence="2" id="KW-0677">Repeat</keyword>
<feature type="transmembrane region" description="Helical" evidence="4">
    <location>
        <begin position="12"/>
        <end position="32"/>
    </location>
</feature>
<evidence type="ECO:0000256" key="4">
    <source>
        <dbReference type="SAM" id="Phobius"/>
    </source>
</evidence>
<evidence type="ECO:0000256" key="2">
    <source>
        <dbReference type="ARBA" id="ARBA00022737"/>
    </source>
</evidence>
<dbReference type="CDD" id="cd00200">
    <property type="entry name" value="WD40"/>
    <property type="match status" value="1"/>
</dbReference>
<dbReference type="Gene3D" id="2.130.10.10">
    <property type="entry name" value="YVTN repeat-like/Quinoprotein amine dehydrogenase"/>
    <property type="match status" value="2"/>
</dbReference>
<gene>
    <name evidence="5" type="ORF">D5R40_02395</name>
</gene>
<evidence type="ECO:0000313" key="5">
    <source>
        <dbReference type="EMBL" id="RQH55413.1"/>
    </source>
</evidence>
<reference evidence="5 6" key="1">
    <citation type="journal article" date="2018" name="ACS Chem. Biol.">
        <title>Ketoreductase domain dysfunction expands chemodiversity: malyngamide biosynthesis in the cyanobacterium Okeania hirsuta.</title>
        <authorList>
            <person name="Moss N.A."/>
            <person name="Leao T."/>
            <person name="Rankin M."/>
            <person name="McCullough T.M."/>
            <person name="Qu P."/>
            <person name="Korobeynikov A."/>
            <person name="Smith J.L."/>
            <person name="Gerwick L."/>
            <person name="Gerwick W.H."/>
        </authorList>
    </citation>
    <scope>NUCLEOTIDE SEQUENCE [LARGE SCALE GENOMIC DNA]</scope>
    <source>
        <strain evidence="5 6">PAB10Feb10-1</strain>
    </source>
</reference>
<evidence type="ECO:0000256" key="1">
    <source>
        <dbReference type="ARBA" id="ARBA00022574"/>
    </source>
</evidence>
<accession>A0A3N6NVX8</accession>
<feature type="transmembrane region" description="Helical" evidence="4">
    <location>
        <begin position="72"/>
        <end position="93"/>
    </location>
</feature>
<organism evidence="5 6">
    <name type="scientific">Okeania hirsuta</name>
    <dbReference type="NCBI Taxonomy" id="1458930"/>
    <lineage>
        <taxon>Bacteria</taxon>
        <taxon>Bacillati</taxon>
        <taxon>Cyanobacteriota</taxon>
        <taxon>Cyanophyceae</taxon>
        <taxon>Oscillatoriophycideae</taxon>
        <taxon>Oscillatoriales</taxon>
        <taxon>Microcoleaceae</taxon>
        <taxon>Okeania</taxon>
    </lineage>
</organism>
<protein>
    <submittedName>
        <fullName evidence="5">WD40 repeat domain-containing protein</fullName>
    </submittedName>
</protein>
<dbReference type="AlphaFoldDB" id="A0A3N6NVX8"/>
<feature type="transmembrane region" description="Helical" evidence="4">
    <location>
        <begin position="99"/>
        <end position="122"/>
    </location>
</feature>
<feature type="repeat" description="WD" evidence="3">
    <location>
        <begin position="315"/>
        <end position="356"/>
    </location>
</feature>
<evidence type="ECO:0000256" key="3">
    <source>
        <dbReference type="PROSITE-ProRule" id="PRU00221"/>
    </source>
</evidence>
<dbReference type="PROSITE" id="PS50294">
    <property type="entry name" value="WD_REPEATS_REGION"/>
    <property type="match status" value="3"/>
</dbReference>
<feature type="repeat" description="WD" evidence="3">
    <location>
        <begin position="225"/>
        <end position="266"/>
    </location>
</feature>
<dbReference type="InterPro" id="IPR020472">
    <property type="entry name" value="WD40_PAC1"/>
</dbReference>
<dbReference type="EMBL" id="RCBY01000007">
    <property type="protein sequence ID" value="RQH55413.1"/>
    <property type="molecule type" value="Genomic_DNA"/>
</dbReference>
<dbReference type="PROSITE" id="PS50082">
    <property type="entry name" value="WD_REPEATS_2"/>
    <property type="match status" value="3"/>
</dbReference>
<sequence>MSKNLPESLPYISIGATTGATFSTTVGNIGLIGSFGGISIGATPIIGAGAVVGAATYGAVKAITESDPTAIGFIGMGSYGGVTLSSTIGGIGLGVGGTAFGVGMGAMATFGGVVGLGLYGFFQAINSSPQNRIVDSFAIFEQMEGKFLDRVSWQEAYNQTMVELDFVLTETVAKQKFTDLEIEAELTQLKKNIGCQNKSSFSTSPTETSELQPQQKLIWKCTKVIKAHTASINAVTVSGDGQTFATASSDRSVSLWNIKTGKRLYTFFGYSQEVQTVALNIKTPILVSGDFDGKITTYNIETKQHCHTFFAPNSPTSHGDSVFAVAISSDGKNVVSGSADQTIRLWQLETGKLKRIFNGHQDKVWAVALSSDGKTMASGSADRSIRLWNINSYQPPRILQQHSGWVTSLAFHPN</sequence>
<dbReference type="Pfam" id="PF00400">
    <property type="entry name" value="WD40"/>
    <property type="match status" value="4"/>
</dbReference>
<name>A0A3N6NVX8_9CYAN</name>
<keyword evidence="1 3" id="KW-0853">WD repeat</keyword>
<dbReference type="InterPro" id="IPR036322">
    <property type="entry name" value="WD40_repeat_dom_sf"/>
</dbReference>
<dbReference type="OrthoDB" id="422888at2"/>
<dbReference type="SUPFAM" id="SSF50978">
    <property type="entry name" value="WD40 repeat-like"/>
    <property type="match status" value="1"/>
</dbReference>
<dbReference type="PRINTS" id="PR00320">
    <property type="entry name" value="GPROTEINBRPT"/>
</dbReference>
<dbReference type="InterPro" id="IPR015943">
    <property type="entry name" value="WD40/YVTN_repeat-like_dom_sf"/>
</dbReference>
<feature type="repeat" description="WD" evidence="3">
    <location>
        <begin position="357"/>
        <end position="398"/>
    </location>
</feature>
<proteinExistence type="predicted"/>
<feature type="transmembrane region" description="Helical" evidence="4">
    <location>
        <begin position="38"/>
        <end position="60"/>
    </location>
</feature>
<keyword evidence="4" id="KW-0812">Transmembrane</keyword>
<keyword evidence="4" id="KW-0472">Membrane</keyword>
<comment type="caution">
    <text evidence="5">The sequence shown here is derived from an EMBL/GenBank/DDBJ whole genome shotgun (WGS) entry which is preliminary data.</text>
</comment>